<evidence type="ECO:0000256" key="1">
    <source>
        <dbReference type="ARBA" id="ARBA00022448"/>
    </source>
</evidence>
<dbReference type="CDD" id="cd03235">
    <property type="entry name" value="ABC_Metallic_Cations"/>
    <property type="match status" value="1"/>
</dbReference>
<dbReference type="SMART" id="SM00382">
    <property type="entry name" value="AAA"/>
    <property type="match status" value="1"/>
</dbReference>
<evidence type="ECO:0000313" key="5">
    <source>
        <dbReference type="EMBL" id="QJT11107.1"/>
    </source>
</evidence>
<protein>
    <submittedName>
        <fullName evidence="6">Metal ABC transporter ATP-binding protein</fullName>
    </submittedName>
</protein>
<feature type="domain" description="ABC transporter" evidence="4">
    <location>
        <begin position="5"/>
        <end position="242"/>
    </location>
</feature>
<dbReference type="GO" id="GO:0005524">
    <property type="term" value="F:ATP binding"/>
    <property type="evidence" value="ECO:0007669"/>
    <property type="project" value="UniProtKB-KW"/>
</dbReference>
<dbReference type="EMBL" id="QMIF01000014">
    <property type="protein sequence ID" value="TVM31724.1"/>
    <property type="molecule type" value="Genomic_DNA"/>
</dbReference>
<dbReference type="AlphaFoldDB" id="A0A6P1ZFS0"/>
<dbReference type="InterPro" id="IPR050153">
    <property type="entry name" value="Metal_Ion_Import_ABC"/>
</dbReference>
<dbReference type="PROSITE" id="PS50893">
    <property type="entry name" value="ABC_TRANSPORTER_2"/>
    <property type="match status" value="1"/>
</dbReference>
<keyword evidence="8" id="KW-1185">Reference proteome</keyword>
<dbReference type="Proteomes" id="UP000503251">
    <property type="component" value="Chromosome"/>
</dbReference>
<name>A0A6P1ZFS0_9BACT</name>
<accession>A0A6P1ZFS0</accession>
<dbReference type="RefSeq" id="WP_144306682.1">
    <property type="nucleotide sequence ID" value="NZ_CP039543.1"/>
</dbReference>
<organism evidence="6 7">
    <name type="scientific">Oceanidesulfovibrio marinus</name>
    <dbReference type="NCBI Taxonomy" id="370038"/>
    <lineage>
        <taxon>Bacteria</taxon>
        <taxon>Pseudomonadati</taxon>
        <taxon>Thermodesulfobacteriota</taxon>
        <taxon>Desulfovibrionia</taxon>
        <taxon>Desulfovibrionales</taxon>
        <taxon>Desulfovibrionaceae</taxon>
        <taxon>Oceanidesulfovibrio</taxon>
    </lineage>
</organism>
<dbReference type="InterPro" id="IPR003593">
    <property type="entry name" value="AAA+_ATPase"/>
</dbReference>
<sequence length="271" mass="29101">MTTALEINNLWFAYNGEPVLQDVNMTLRTGSFLVMVGPNGGGKTTLIKCMLGLLEPSRGTVRIMGRDPLHERVPMGYVPQHIAAPVGLPVNVLDVVCMGLSRRGLAAITKRKEDRAQALRALERVQLADLADRPYATLSGGQKQRALVARALVADPHILIFDEPTANIDPQGKLCLYELLASLAGDISVVLVSHDLVAASTRVDAVAAVNRRLIMGSGHTITREMLALLYGEHHHPCPMDDYLKGLASCFGSEEPRQHGPGCPDAAAGKGC</sequence>
<dbReference type="PANTHER" id="PTHR42734">
    <property type="entry name" value="METAL TRANSPORT SYSTEM ATP-BINDING PROTEIN TM_0124-RELATED"/>
    <property type="match status" value="1"/>
</dbReference>
<evidence type="ECO:0000256" key="2">
    <source>
        <dbReference type="ARBA" id="ARBA00022741"/>
    </source>
</evidence>
<dbReference type="SUPFAM" id="SSF52540">
    <property type="entry name" value="P-loop containing nucleoside triphosphate hydrolases"/>
    <property type="match status" value="1"/>
</dbReference>
<proteinExistence type="predicted"/>
<dbReference type="InterPro" id="IPR003439">
    <property type="entry name" value="ABC_transporter-like_ATP-bd"/>
</dbReference>
<dbReference type="Proteomes" id="UP000434052">
    <property type="component" value="Unassembled WGS sequence"/>
</dbReference>
<dbReference type="EMBL" id="CP039543">
    <property type="protein sequence ID" value="QJT11107.1"/>
    <property type="molecule type" value="Genomic_DNA"/>
</dbReference>
<keyword evidence="3 6" id="KW-0067">ATP-binding</keyword>
<evidence type="ECO:0000313" key="8">
    <source>
        <dbReference type="Proteomes" id="UP000503251"/>
    </source>
</evidence>
<dbReference type="GO" id="GO:0016887">
    <property type="term" value="F:ATP hydrolysis activity"/>
    <property type="evidence" value="ECO:0007669"/>
    <property type="project" value="InterPro"/>
</dbReference>
<evidence type="ECO:0000313" key="7">
    <source>
        <dbReference type="Proteomes" id="UP000434052"/>
    </source>
</evidence>
<dbReference type="Pfam" id="PF00005">
    <property type="entry name" value="ABC_tran"/>
    <property type="match status" value="1"/>
</dbReference>
<reference evidence="6 7" key="1">
    <citation type="submission" date="2018-06" db="EMBL/GenBank/DDBJ databases">
        <title>Complete genome of Desulfovibrio marinus P48SEP.</title>
        <authorList>
            <person name="Crispim J.S."/>
            <person name="Vidigal P.M.P."/>
            <person name="Silva L.C.F."/>
            <person name="Araujo L.C."/>
            <person name="Laguardia C.N."/>
            <person name="Dias R.S."/>
            <person name="Sousa M.P."/>
            <person name="Paula S.O."/>
            <person name="Silva C."/>
        </authorList>
    </citation>
    <scope>NUCLEOTIDE SEQUENCE [LARGE SCALE GENOMIC DNA]</scope>
    <source>
        <strain evidence="6 7">P48SEP</strain>
    </source>
</reference>
<gene>
    <name evidence="6" type="ORF">DQK91_17455</name>
    <name evidence="5" type="ORF">E8L03_20290</name>
</gene>
<dbReference type="OrthoDB" id="9809450at2"/>
<dbReference type="Gene3D" id="3.40.50.300">
    <property type="entry name" value="P-loop containing nucleotide triphosphate hydrolases"/>
    <property type="match status" value="1"/>
</dbReference>
<dbReference type="InterPro" id="IPR017871">
    <property type="entry name" value="ABC_transporter-like_CS"/>
</dbReference>
<reference evidence="5 8" key="2">
    <citation type="submission" date="2019-04" db="EMBL/GenBank/DDBJ databases">
        <title>Isolation and culture of sulfate reducing bacteria from the cold seep of the South China Sea.</title>
        <authorList>
            <person name="Sun C."/>
            <person name="Liu R."/>
        </authorList>
    </citation>
    <scope>NUCLEOTIDE SEQUENCE [LARGE SCALE GENOMIC DNA]</scope>
    <source>
        <strain evidence="5 8">CS1</strain>
    </source>
</reference>
<evidence type="ECO:0000256" key="3">
    <source>
        <dbReference type="ARBA" id="ARBA00022840"/>
    </source>
</evidence>
<keyword evidence="2" id="KW-0547">Nucleotide-binding</keyword>
<keyword evidence="1" id="KW-0813">Transport</keyword>
<dbReference type="InterPro" id="IPR027417">
    <property type="entry name" value="P-loop_NTPase"/>
</dbReference>
<evidence type="ECO:0000259" key="4">
    <source>
        <dbReference type="PROSITE" id="PS50893"/>
    </source>
</evidence>
<evidence type="ECO:0000313" key="6">
    <source>
        <dbReference type="EMBL" id="TVM31724.1"/>
    </source>
</evidence>
<dbReference type="PROSITE" id="PS00211">
    <property type="entry name" value="ABC_TRANSPORTER_1"/>
    <property type="match status" value="1"/>
</dbReference>